<organism evidence="2 3">
    <name type="scientific">Rhizopus stolonifer</name>
    <name type="common">Rhizopus nigricans</name>
    <dbReference type="NCBI Taxonomy" id="4846"/>
    <lineage>
        <taxon>Eukaryota</taxon>
        <taxon>Fungi</taxon>
        <taxon>Fungi incertae sedis</taxon>
        <taxon>Mucoromycota</taxon>
        <taxon>Mucoromycotina</taxon>
        <taxon>Mucoromycetes</taxon>
        <taxon>Mucorales</taxon>
        <taxon>Mucorineae</taxon>
        <taxon>Rhizopodaceae</taxon>
        <taxon>Rhizopus</taxon>
    </lineage>
</organism>
<dbReference type="Proteomes" id="UP000253551">
    <property type="component" value="Unassembled WGS sequence"/>
</dbReference>
<keyword evidence="1" id="KW-0812">Transmembrane</keyword>
<keyword evidence="3" id="KW-1185">Reference proteome</keyword>
<gene>
    <name evidence="2" type="ORF">CU098_005507</name>
</gene>
<dbReference type="AlphaFoldDB" id="A0A367IKI6"/>
<keyword evidence="1" id="KW-1133">Transmembrane helix</keyword>
<dbReference type="EMBL" id="PJQM01007437">
    <property type="protein sequence ID" value="RCH78189.1"/>
    <property type="molecule type" value="Genomic_DNA"/>
</dbReference>
<evidence type="ECO:0000256" key="1">
    <source>
        <dbReference type="SAM" id="Phobius"/>
    </source>
</evidence>
<accession>A0A367IKI6</accession>
<reference evidence="2 3" key="1">
    <citation type="journal article" date="2018" name="G3 (Bethesda)">
        <title>Phylogenetic and Phylogenomic Definition of Rhizopus Species.</title>
        <authorList>
            <person name="Gryganskyi A.P."/>
            <person name="Golan J."/>
            <person name="Dolatabadi S."/>
            <person name="Mondo S."/>
            <person name="Robb S."/>
            <person name="Idnurm A."/>
            <person name="Muszewska A."/>
            <person name="Steczkiewicz K."/>
            <person name="Masonjones S."/>
            <person name="Liao H.L."/>
            <person name="Gajdeczka M.T."/>
            <person name="Anike F."/>
            <person name="Vuek A."/>
            <person name="Anishchenko I.M."/>
            <person name="Voigt K."/>
            <person name="de Hoog G.S."/>
            <person name="Smith M.E."/>
            <person name="Heitman J."/>
            <person name="Vilgalys R."/>
            <person name="Stajich J.E."/>
        </authorList>
    </citation>
    <scope>NUCLEOTIDE SEQUENCE [LARGE SCALE GENOMIC DNA]</scope>
    <source>
        <strain evidence="2 3">LSU 92-RS-03</strain>
    </source>
</reference>
<evidence type="ECO:0000313" key="3">
    <source>
        <dbReference type="Proteomes" id="UP000253551"/>
    </source>
</evidence>
<protein>
    <submittedName>
        <fullName evidence="2">Uncharacterized protein</fullName>
    </submittedName>
</protein>
<evidence type="ECO:0000313" key="2">
    <source>
        <dbReference type="EMBL" id="RCH78189.1"/>
    </source>
</evidence>
<comment type="caution">
    <text evidence="2">The sequence shown here is derived from an EMBL/GenBank/DDBJ whole genome shotgun (WGS) entry which is preliminary data.</text>
</comment>
<feature type="transmembrane region" description="Helical" evidence="1">
    <location>
        <begin position="64"/>
        <end position="86"/>
    </location>
</feature>
<sequence>MVDAVSVEDKHVTSNFEDEIDVGETDDEDEDLDCINLENSTCPASKVEPRSINLFNPIKLFVDLFIHTSSAMFIVNQGAVVLFAFLNHWNQRESNDENLEKSR</sequence>
<name>A0A367IKI6_RHIST</name>
<keyword evidence="1" id="KW-0472">Membrane</keyword>
<proteinExistence type="predicted"/>